<dbReference type="SUPFAM" id="SSF103473">
    <property type="entry name" value="MFS general substrate transporter"/>
    <property type="match status" value="1"/>
</dbReference>
<keyword evidence="5 6" id="KW-0472">Membrane</keyword>
<feature type="transmembrane region" description="Helical" evidence="6">
    <location>
        <begin position="387"/>
        <end position="411"/>
    </location>
</feature>
<dbReference type="InterPro" id="IPR011701">
    <property type="entry name" value="MFS"/>
</dbReference>
<feature type="transmembrane region" description="Helical" evidence="6">
    <location>
        <begin position="324"/>
        <end position="347"/>
    </location>
</feature>
<evidence type="ECO:0000313" key="8">
    <source>
        <dbReference type="EMBL" id="THG42268.1"/>
    </source>
</evidence>
<gene>
    <name evidence="8" type="ORF">E5988_00175</name>
</gene>
<keyword evidence="3 6" id="KW-0812">Transmembrane</keyword>
<dbReference type="InterPro" id="IPR044770">
    <property type="entry name" value="MFS_spinster-like"/>
</dbReference>
<evidence type="ECO:0000256" key="2">
    <source>
        <dbReference type="ARBA" id="ARBA00022448"/>
    </source>
</evidence>
<dbReference type="PANTHER" id="PTHR23505">
    <property type="entry name" value="SPINSTER"/>
    <property type="match status" value="1"/>
</dbReference>
<dbReference type="Gene3D" id="1.20.1250.20">
    <property type="entry name" value="MFS general substrate transporter like domains"/>
    <property type="match status" value="1"/>
</dbReference>
<dbReference type="PANTHER" id="PTHR23505:SF79">
    <property type="entry name" value="PROTEIN SPINSTER"/>
    <property type="match status" value="1"/>
</dbReference>
<keyword evidence="4 6" id="KW-1133">Transmembrane helix</keyword>
<evidence type="ECO:0000313" key="9">
    <source>
        <dbReference type="Proteomes" id="UP000308038"/>
    </source>
</evidence>
<dbReference type="EMBL" id="SSTI01000001">
    <property type="protein sequence ID" value="THG42268.1"/>
    <property type="molecule type" value="Genomic_DNA"/>
</dbReference>
<dbReference type="InterPro" id="IPR036259">
    <property type="entry name" value="MFS_trans_sf"/>
</dbReference>
<evidence type="ECO:0000256" key="6">
    <source>
        <dbReference type="SAM" id="Phobius"/>
    </source>
</evidence>
<comment type="subcellular location">
    <subcellularLocation>
        <location evidence="1">Membrane</location>
        <topology evidence="1">Multi-pass membrane protein</topology>
    </subcellularLocation>
</comment>
<sequence length="456" mass="47419">MDRLDAVPGGLQPAAPAAEPQGAASFPLPSAAAARYSVWLLTFIYMLNFVDRQIVNILAEPIKRDLGLADWQLGAMTGLGFAMLYTTLGIPMARLAERYHRGRIISGCLVVWSGFTILCGLTTTFAQILFARIGVGVGEAGCTPSAQSLIADSVPANRRASALGTFSMGVPIGSLAGLMIGGLIAQSYGWRAAFMVAGAPGILLGVIAFATLRDPRPAGTPKDRANLLPLSAVLKQLRGQPAFWWLAAGSAITSFVGYGQQAFYVSFFLRNYTPELTAAAQAVGFAGPLAFIGVTLGIVLGVSGGLGTLIGGRLGDRYVARGPGGYGMVAAISMLISGPLLAAVFFLGSGLTILVLLTVPLFFKNMWFGPVFAAIQGMIAQRSRATATAIFLFVLNAGGLGLGALLTGLISDLFATSYGEAEGVRYALAATSLVSFLSAACFWRAAVVMRREAAGA</sequence>
<proteinExistence type="predicted"/>
<feature type="transmembrane region" description="Helical" evidence="6">
    <location>
        <begin position="33"/>
        <end position="50"/>
    </location>
</feature>
<organism evidence="8 9">
    <name type="scientific">Sphingomonas olei</name>
    <dbReference type="NCBI Taxonomy" id="1886787"/>
    <lineage>
        <taxon>Bacteria</taxon>
        <taxon>Pseudomonadati</taxon>
        <taxon>Pseudomonadota</taxon>
        <taxon>Alphaproteobacteria</taxon>
        <taxon>Sphingomonadales</taxon>
        <taxon>Sphingomonadaceae</taxon>
        <taxon>Sphingomonas</taxon>
    </lineage>
</organism>
<dbReference type="InterPro" id="IPR020846">
    <property type="entry name" value="MFS_dom"/>
</dbReference>
<feature type="transmembrane region" description="Helical" evidence="6">
    <location>
        <begin position="104"/>
        <end position="126"/>
    </location>
</feature>
<dbReference type="Pfam" id="PF07690">
    <property type="entry name" value="MFS_1"/>
    <property type="match status" value="1"/>
</dbReference>
<dbReference type="CDD" id="cd17328">
    <property type="entry name" value="MFS_spinster_like"/>
    <property type="match status" value="1"/>
</dbReference>
<keyword evidence="2" id="KW-0813">Transport</keyword>
<protein>
    <submittedName>
        <fullName evidence="8">MFS transporter</fullName>
    </submittedName>
</protein>
<accession>A0ABY2QLZ4</accession>
<evidence type="ECO:0000259" key="7">
    <source>
        <dbReference type="PROSITE" id="PS50850"/>
    </source>
</evidence>
<keyword evidence="9" id="KW-1185">Reference proteome</keyword>
<evidence type="ECO:0000256" key="3">
    <source>
        <dbReference type="ARBA" id="ARBA00022692"/>
    </source>
</evidence>
<feature type="transmembrane region" description="Helical" evidence="6">
    <location>
        <begin position="289"/>
        <end position="312"/>
    </location>
</feature>
<feature type="transmembrane region" description="Helical" evidence="6">
    <location>
        <begin position="353"/>
        <end position="375"/>
    </location>
</feature>
<feature type="domain" description="Major facilitator superfamily (MFS) profile" evidence="7">
    <location>
        <begin position="37"/>
        <end position="447"/>
    </location>
</feature>
<dbReference type="PROSITE" id="PS50850">
    <property type="entry name" value="MFS"/>
    <property type="match status" value="1"/>
</dbReference>
<feature type="transmembrane region" description="Helical" evidence="6">
    <location>
        <begin position="423"/>
        <end position="443"/>
    </location>
</feature>
<reference evidence="8 9" key="1">
    <citation type="submission" date="2019-04" db="EMBL/GenBank/DDBJ databases">
        <title>Microbes associate with the intestines of laboratory mice.</title>
        <authorList>
            <person name="Navarre W."/>
            <person name="Wong E."/>
            <person name="Huang K.C."/>
            <person name="Tropini C."/>
            <person name="Ng K."/>
            <person name="Yu B."/>
        </authorList>
    </citation>
    <scope>NUCLEOTIDE SEQUENCE [LARGE SCALE GENOMIC DNA]</scope>
    <source>
        <strain evidence="8 9">NM83_B4-11</strain>
    </source>
</reference>
<comment type="caution">
    <text evidence="8">The sequence shown here is derived from an EMBL/GenBank/DDBJ whole genome shotgun (WGS) entry which is preliminary data.</text>
</comment>
<evidence type="ECO:0000256" key="1">
    <source>
        <dbReference type="ARBA" id="ARBA00004141"/>
    </source>
</evidence>
<feature type="transmembrane region" description="Helical" evidence="6">
    <location>
        <begin position="163"/>
        <end position="184"/>
    </location>
</feature>
<evidence type="ECO:0000256" key="4">
    <source>
        <dbReference type="ARBA" id="ARBA00022989"/>
    </source>
</evidence>
<feature type="transmembrane region" description="Helical" evidence="6">
    <location>
        <begin position="71"/>
        <end position="92"/>
    </location>
</feature>
<feature type="transmembrane region" description="Helical" evidence="6">
    <location>
        <begin position="243"/>
        <end position="269"/>
    </location>
</feature>
<name>A0ABY2QLZ4_9SPHN</name>
<dbReference type="Proteomes" id="UP000308038">
    <property type="component" value="Unassembled WGS sequence"/>
</dbReference>
<feature type="transmembrane region" description="Helical" evidence="6">
    <location>
        <begin position="190"/>
        <end position="212"/>
    </location>
</feature>
<evidence type="ECO:0000256" key="5">
    <source>
        <dbReference type="ARBA" id="ARBA00023136"/>
    </source>
</evidence>